<evidence type="ECO:0000313" key="3">
    <source>
        <dbReference type="Proteomes" id="UP001552299"/>
    </source>
</evidence>
<accession>A0ABD0US85</accession>
<dbReference type="InterPro" id="IPR036397">
    <property type="entry name" value="RNaseH_sf"/>
</dbReference>
<sequence length="392" mass="43252">MATCKSMAEGDEQPKLCLPASKSPCFQVTRSPPSHNLSNPTAVCDRILPNRSPASKLKPPKLLQLSIALNPSIFSRRLKLDVLIPIRTPPVAEASTQRLHCAEDHHLAETSDLRPNLTIKPRPDPSATLAIASNFRPPKPELPSTYPMPVEPADRKTNSCTLFSSVMGREPGKVPTARRVPKGPCTPFPGVMGVKTFGRSVIRHQLCTIYRKGQRITTTVLGMNVSHSSPEQLDASSIAAIVSPNQRSSNSQYKVSVGTQSSKVEMIDPLFKPTTENDDDDKIKELLIGSYTSLRPSRPSTKKIHQQGHTAANEPDPLSVGTQSRQGRETCPLTSGFAAKWHRRINGYDQGPQNQVICRKMASLYYSYDQRPPLLENLRVDFHVIVILVFNI</sequence>
<dbReference type="EMBL" id="JANQDX010000012">
    <property type="protein sequence ID" value="KAL0915677.1"/>
    <property type="molecule type" value="Genomic_DNA"/>
</dbReference>
<organism evidence="2 3">
    <name type="scientific">Dendrobium thyrsiflorum</name>
    <name type="common">Pinecone-like raceme dendrobium</name>
    <name type="synonym">Orchid</name>
    <dbReference type="NCBI Taxonomy" id="117978"/>
    <lineage>
        <taxon>Eukaryota</taxon>
        <taxon>Viridiplantae</taxon>
        <taxon>Streptophyta</taxon>
        <taxon>Embryophyta</taxon>
        <taxon>Tracheophyta</taxon>
        <taxon>Spermatophyta</taxon>
        <taxon>Magnoliopsida</taxon>
        <taxon>Liliopsida</taxon>
        <taxon>Asparagales</taxon>
        <taxon>Orchidaceae</taxon>
        <taxon>Epidendroideae</taxon>
        <taxon>Malaxideae</taxon>
        <taxon>Dendrobiinae</taxon>
        <taxon>Dendrobium</taxon>
    </lineage>
</organism>
<protein>
    <submittedName>
        <fullName evidence="2">Uncharacterized protein</fullName>
    </submittedName>
</protein>
<dbReference type="AlphaFoldDB" id="A0ABD0US85"/>
<evidence type="ECO:0000313" key="2">
    <source>
        <dbReference type="EMBL" id="KAL0915677.1"/>
    </source>
</evidence>
<keyword evidence="3" id="KW-1185">Reference proteome</keyword>
<evidence type="ECO:0000256" key="1">
    <source>
        <dbReference type="SAM" id="MobiDB-lite"/>
    </source>
</evidence>
<comment type="caution">
    <text evidence="2">The sequence shown here is derived from an EMBL/GenBank/DDBJ whole genome shotgun (WGS) entry which is preliminary data.</text>
</comment>
<feature type="region of interest" description="Disordered" evidence="1">
    <location>
        <begin position="296"/>
        <end position="329"/>
    </location>
</feature>
<name>A0ABD0US85_DENTH</name>
<proteinExistence type="predicted"/>
<dbReference type="Gene3D" id="3.30.420.10">
    <property type="entry name" value="Ribonuclease H-like superfamily/Ribonuclease H"/>
    <property type="match status" value="1"/>
</dbReference>
<dbReference type="Proteomes" id="UP001552299">
    <property type="component" value="Unassembled WGS sequence"/>
</dbReference>
<reference evidence="2 3" key="1">
    <citation type="journal article" date="2024" name="Plant Biotechnol. J.">
        <title>Dendrobium thyrsiflorum genome and its molecular insights into genes involved in important horticultural traits.</title>
        <authorList>
            <person name="Chen B."/>
            <person name="Wang J.Y."/>
            <person name="Zheng P.J."/>
            <person name="Li K.L."/>
            <person name="Liang Y.M."/>
            <person name="Chen X.F."/>
            <person name="Zhang C."/>
            <person name="Zhao X."/>
            <person name="He X."/>
            <person name="Zhang G.Q."/>
            <person name="Liu Z.J."/>
            <person name="Xu Q."/>
        </authorList>
    </citation>
    <scope>NUCLEOTIDE SEQUENCE [LARGE SCALE GENOMIC DNA]</scope>
    <source>
        <strain evidence="2">GZMU011</strain>
    </source>
</reference>
<gene>
    <name evidence="2" type="ORF">M5K25_016113</name>
</gene>